<gene>
    <name evidence="1" type="ORF">PoB_002038300</name>
</gene>
<protein>
    <submittedName>
        <fullName evidence="1">3-oxoacyl-acp reductase</fullName>
    </submittedName>
</protein>
<dbReference type="AlphaFoldDB" id="A0AAV3ZHD2"/>
<keyword evidence="2" id="KW-1185">Reference proteome</keyword>
<dbReference type="InterPro" id="IPR002347">
    <property type="entry name" value="SDR_fam"/>
</dbReference>
<dbReference type="PANTHER" id="PTHR43975:SF2">
    <property type="entry name" value="EG:BACR7A4.14 PROTEIN-RELATED"/>
    <property type="match status" value="1"/>
</dbReference>
<comment type="caution">
    <text evidence="1">The sequence shown here is derived from an EMBL/GenBank/DDBJ whole genome shotgun (WGS) entry which is preliminary data.</text>
</comment>
<dbReference type="InterPro" id="IPR036291">
    <property type="entry name" value="NAD(P)-bd_dom_sf"/>
</dbReference>
<evidence type="ECO:0000313" key="1">
    <source>
        <dbReference type="EMBL" id="GFN93877.1"/>
    </source>
</evidence>
<name>A0AAV3ZHD2_9GAST</name>
<reference evidence="1 2" key="1">
    <citation type="journal article" date="2021" name="Elife">
        <title>Chloroplast acquisition without the gene transfer in kleptoplastic sea slugs, Plakobranchus ocellatus.</title>
        <authorList>
            <person name="Maeda T."/>
            <person name="Takahashi S."/>
            <person name="Yoshida T."/>
            <person name="Shimamura S."/>
            <person name="Takaki Y."/>
            <person name="Nagai Y."/>
            <person name="Toyoda A."/>
            <person name="Suzuki Y."/>
            <person name="Arimoto A."/>
            <person name="Ishii H."/>
            <person name="Satoh N."/>
            <person name="Nishiyama T."/>
            <person name="Hasebe M."/>
            <person name="Maruyama T."/>
            <person name="Minagawa J."/>
            <person name="Obokata J."/>
            <person name="Shigenobu S."/>
        </authorList>
    </citation>
    <scope>NUCLEOTIDE SEQUENCE [LARGE SCALE GENOMIC DNA]</scope>
</reference>
<dbReference type="Pfam" id="PF00106">
    <property type="entry name" value="adh_short"/>
    <property type="match status" value="1"/>
</dbReference>
<evidence type="ECO:0000313" key="2">
    <source>
        <dbReference type="Proteomes" id="UP000735302"/>
    </source>
</evidence>
<dbReference type="EMBL" id="BLXT01002372">
    <property type="protein sequence ID" value="GFN93877.1"/>
    <property type="molecule type" value="Genomic_DNA"/>
</dbReference>
<accession>A0AAV3ZHD2</accession>
<dbReference type="SUPFAM" id="SSF51735">
    <property type="entry name" value="NAD(P)-binding Rossmann-fold domains"/>
    <property type="match status" value="1"/>
</dbReference>
<proteinExistence type="predicted"/>
<dbReference type="Gene3D" id="3.40.50.720">
    <property type="entry name" value="NAD(P)-binding Rossmann-like Domain"/>
    <property type="match status" value="2"/>
</dbReference>
<organism evidence="1 2">
    <name type="scientific">Plakobranchus ocellatus</name>
    <dbReference type="NCBI Taxonomy" id="259542"/>
    <lineage>
        <taxon>Eukaryota</taxon>
        <taxon>Metazoa</taxon>
        <taxon>Spiralia</taxon>
        <taxon>Lophotrochozoa</taxon>
        <taxon>Mollusca</taxon>
        <taxon>Gastropoda</taxon>
        <taxon>Heterobranchia</taxon>
        <taxon>Euthyneura</taxon>
        <taxon>Panpulmonata</taxon>
        <taxon>Sacoglossa</taxon>
        <taxon>Placobranchoidea</taxon>
        <taxon>Plakobranchidae</taxon>
        <taxon>Plakobranchus</taxon>
    </lineage>
</organism>
<sequence>MSQRSAPSSADSLNRFVGKVAIVTGSSSGLGATVALRLAREGARVTLTGRDENKLKATAQGFAANMGPLQPMHGKCATADEFSDALLYLLSDAAKFITGQALLTDGGISLVGALSNIPL</sequence>
<dbReference type="PANTHER" id="PTHR43975">
    <property type="entry name" value="ZGC:101858"/>
    <property type="match status" value="1"/>
</dbReference>
<dbReference type="Proteomes" id="UP000735302">
    <property type="component" value="Unassembled WGS sequence"/>
</dbReference>